<dbReference type="InParanoid" id="Q0TZ88"/>
<evidence type="ECO:0000313" key="1">
    <source>
        <dbReference type="EMBL" id="EAT77443.1"/>
    </source>
</evidence>
<organism evidence="1 2">
    <name type="scientific">Phaeosphaeria nodorum (strain SN15 / ATCC MYA-4574 / FGSC 10173)</name>
    <name type="common">Glume blotch fungus</name>
    <name type="synonym">Parastagonospora nodorum</name>
    <dbReference type="NCBI Taxonomy" id="321614"/>
    <lineage>
        <taxon>Eukaryota</taxon>
        <taxon>Fungi</taxon>
        <taxon>Dikarya</taxon>
        <taxon>Ascomycota</taxon>
        <taxon>Pezizomycotina</taxon>
        <taxon>Dothideomycetes</taxon>
        <taxon>Pleosporomycetidae</taxon>
        <taxon>Pleosporales</taxon>
        <taxon>Pleosporineae</taxon>
        <taxon>Phaeosphaeriaceae</taxon>
        <taxon>Parastagonospora</taxon>
    </lineage>
</organism>
<dbReference type="HOGENOM" id="CLU_2171945_0_0_1"/>
<dbReference type="AlphaFoldDB" id="Q0TZ88"/>
<dbReference type="GeneID" id="5982304"/>
<dbReference type="EMBL" id="CH445360">
    <property type="protein sequence ID" value="EAT77443.1"/>
    <property type="molecule type" value="Genomic_DNA"/>
</dbReference>
<sequence length="110" mass="12562">MPKQKVMKANQIRGPNVLTAIVDGSWKAMLAIVKMKIETEYLLPTLSSKSLSIEVTEAEEMTPESKSQIDFQSQTVLPFFLESISFPCIRFDDCVVFIIPHFFRRYLTGN</sequence>
<name>Q0TZ88_PHANO</name>
<dbReference type="RefSeq" id="XP_001805376.1">
    <property type="nucleotide sequence ID" value="XM_001805324.1"/>
</dbReference>
<dbReference type="Proteomes" id="UP000001055">
    <property type="component" value="Unassembled WGS sequence"/>
</dbReference>
<evidence type="ECO:0000313" key="2">
    <source>
        <dbReference type="Proteomes" id="UP000001055"/>
    </source>
</evidence>
<protein>
    <submittedName>
        <fullName evidence="1">Uncharacterized protein</fullName>
    </submittedName>
</protein>
<dbReference type="KEGG" id="pno:SNOG_15218"/>
<reference evidence="2" key="1">
    <citation type="journal article" date="2007" name="Plant Cell">
        <title>Dothideomycete-plant interactions illuminated by genome sequencing and EST analysis of the wheat pathogen Stagonospora nodorum.</title>
        <authorList>
            <person name="Hane J.K."/>
            <person name="Lowe R.G."/>
            <person name="Solomon P.S."/>
            <person name="Tan K.C."/>
            <person name="Schoch C.L."/>
            <person name="Spatafora J.W."/>
            <person name="Crous P.W."/>
            <person name="Kodira C."/>
            <person name="Birren B.W."/>
            <person name="Galagan J.E."/>
            <person name="Torriani S.F."/>
            <person name="McDonald B.A."/>
            <person name="Oliver R.P."/>
        </authorList>
    </citation>
    <scope>NUCLEOTIDE SEQUENCE [LARGE SCALE GENOMIC DNA]</scope>
    <source>
        <strain evidence="2">SN15 / ATCC MYA-4574 / FGSC 10173</strain>
    </source>
</reference>
<proteinExistence type="predicted"/>
<accession>Q0TZ88</accession>
<gene>
    <name evidence="1" type="ORF">SNOG_15218</name>
</gene>